<dbReference type="Proteomes" id="UP000637628">
    <property type="component" value="Unassembled WGS sequence"/>
</dbReference>
<organism evidence="1 2">
    <name type="scientific">Paractinoplanes durhamensis</name>
    <dbReference type="NCBI Taxonomy" id="113563"/>
    <lineage>
        <taxon>Bacteria</taxon>
        <taxon>Bacillati</taxon>
        <taxon>Actinomycetota</taxon>
        <taxon>Actinomycetes</taxon>
        <taxon>Micromonosporales</taxon>
        <taxon>Micromonosporaceae</taxon>
        <taxon>Paractinoplanes</taxon>
    </lineage>
</organism>
<gene>
    <name evidence="1" type="ORF">Adu01nite_12830</name>
</gene>
<reference evidence="1 2" key="1">
    <citation type="submission" date="2021-01" db="EMBL/GenBank/DDBJ databases">
        <title>Whole genome shotgun sequence of Actinoplanes durhamensis NBRC 14914.</title>
        <authorList>
            <person name="Komaki H."/>
            <person name="Tamura T."/>
        </authorList>
    </citation>
    <scope>NUCLEOTIDE SEQUENCE [LARGE SCALE GENOMIC DNA]</scope>
    <source>
        <strain evidence="1 2">NBRC 14914</strain>
    </source>
</reference>
<keyword evidence="2" id="KW-1185">Reference proteome</keyword>
<dbReference type="InterPro" id="IPR029058">
    <property type="entry name" value="AB_hydrolase_fold"/>
</dbReference>
<dbReference type="RefSeq" id="WP_203725585.1">
    <property type="nucleotide sequence ID" value="NZ_BAAATX010000015.1"/>
</dbReference>
<evidence type="ECO:0008006" key="3">
    <source>
        <dbReference type="Google" id="ProtNLM"/>
    </source>
</evidence>
<evidence type="ECO:0000313" key="2">
    <source>
        <dbReference type="Proteomes" id="UP000637628"/>
    </source>
</evidence>
<evidence type="ECO:0000313" key="1">
    <source>
        <dbReference type="EMBL" id="GID99932.1"/>
    </source>
</evidence>
<dbReference type="SUPFAM" id="SSF53474">
    <property type="entry name" value="alpha/beta-Hydrolases"/>
    <property type="match status" value="1"/>
</dbReference>
<comment type="caution">
    <text evidence="1">The sequence shown here is derived from an EMBL/GenBank/DDBJ whole genome shotgun (WGS) entry which is preliminary data.</text>
</comment>
<proteinExistence type="predicted"/>
<dbReference type="EMBL" id="BOML01000012">
    <property type="protein sequence ID" value="GID99932.1"/>
    <property type="molecule type" value="Genomic_DNA"/>
</dbReference>
<protein>
    <recommendedName>
        <fullName evidence="3">Alpha/beta hydrolase</fullName>
    </recommendedName>
</protein>
<sequence>MTTDVVVLPGRMGGTLSPLPLYTSDAAEARGATVHRHEWVATPPGIPEVYEPSTMEWVRGEVTPLLDRVGGRPLLIGKSLGTNASVLAAERDLPAIWLTPLLHLPHVVAALERATAPMLLIGGTGDRSWDGAVARRLTPHVFEVPNADHGMYVPGPVVASIGVLIQVVQATEEFFDEIGWPHDISVSRSGAGPDTGRR</sequence>
<dbReference type="Gene3D" id="3.40.50.1820">
    <property type="entry name" value="alpha/beta hydrolase"/>
    <property type="match status" value="1"/>
</dbReference>
<name>A0ABQ3YQS3_9ACTN</name>
<accession>A0ABQ3YQS3</accession>